<proteinExistence type="predicted"/>
<dbReference type="EMBL" id="AE016853">
    <property type="protein sequence ID" value="AAO55334.1"/>
    <property type="molecule type" value="Genomic_DNA"/>
</dbReference>
<dbReference type="OrthoDB" id="8911262at2"/>
<dbReference type="PANTHER" id="PTHR35175">
    <property type="entry name" value="DUF1289 DOMAIN-CONTAINING PROTEIN"/>
    <property type="match status" value="1"/>
</dbReference>
<dbReference type="AlphaFoldDB" id="Q885L7"/>
<name>Q885L7_PSESM</name>
<dbReference type="InterPro" id="IPR010710">
    <property type="entry name" value="DUF1289"/>
</dbReference>
<dbReference type="STRING" id="223283.PSPTO_1814"/>
<sequence length="100" mass="11567">MRNDNQNYRAQCPAHFGRIHPPRHGHICYHPPRDPLPMSSTKNPCISLCKFDDDICLGCGRSKREIKAWKKLDKDDKRTVLDESAKRLAKLKTAGRKKKK</sequence>
<protein>
    <recommendedName>
        <fullName evidence="3">Fe-S oxidoreductase</fullName>
    </recommendedName>
</protein>
<dbReference type="Pfam" id="PF06945">
    <property type="entry name" value="DUF1289"/>
    <property type="match status" value="1"/>
</dbReference>
<accession>Q885L7</accession>
<dbReference type="PANTHER" id="PTHR35175:SF2">
    <property type="entry name" value="DUF1289 DOMAIN-CONTAINING PROTEIN"/>
    <property type="match status" value="1"/>
</dbReference>
<keyword evidence="2" id="KW-1185">Reference proteome</keyword>
<organism evidence="1 2">
    <name type="scientific">Pseudomonas syringae pv. tomato (strain ATCC BAA-871 / DC3000)</name>
    <dbReference type="NCBI Taxonomy" id="223283"/>
    <lineage>
        <taxon>Bacteria</taxon>
        <taxon>Pseudomonadati</taxon>
        <taxon>Pseudomonadota</taxon>
        <taxon>Gammaproteobacteria</taxon>
        <taxon>Pseudomonadales</taxon>
        <taxon>Pseudomonadaceae</taxon>
        <taxon>Pseudomonas</taxon>
    </lineage>
</organism>
<reference evidence="1 2" key="1">
    <citation type="journal article" date="2003" name="Proc. Natl. Acad. Sci. U.S.A.">
        <title>The complete genome sequence of the Arabidopsis and tomato pathogen Pseudomonas syringae pv. tomato DC3000.</title>
        <authorList>
            <person name="Buell C.R."/>
            <person name="Joardar V."/>
            <person name="Lindeberg M."/>
            <person name="Selengut J."/>
            <person name="Paulsen I.T."/>
            <person name="Gwinn M.L."/>
            <person name="Dodson R.J."/>
            <person name="Deboy R.T."/>
            <person name="Durkin A.S."/>
            <person name="Kolonay J.F."/>
            <person name="Madupu R."/>
            <person name="Daugherty S."/>
            <person name="Brinkac L."/>
            <person name="Beanan M.J."/>
            <person name="Haft D.H."/>
            <person name="Nelson W.C."/>
            <person name="Davidsen T."/>
            <person name="Zafar N."/>
            <person name="Zhou L."/>
            <person name="Liu J."/>
            <person name="Yuan Q."/>
            <person name="Khouri H."/>
            <person name="Fedorova N."/>
            <person name="Tran B."/>
            <person name="Russell D."/>
            <person name="Berry K."/>
            <person name="Utterback T."/>
            <person name="Van Aken S.E."/>
            <person name="Feldblyum T.V."/>
            <person name="D'Ascenzo M."/>
            <person name="Deng W.L."/>
            <person name="Ramos A.R."/>
            <person name="Alfano J.R."/>
            <person name="Cartinhour S."/>
            <person name="Chatterjee A.K."/>
            <person name="Delaney T.P."/>
            <person name="Lazarowitz S.G."/>
            <person name="Martin G.B."/>
            <person name="Schneider D.J."/>
            <person name="Tang X."/>
            <person name="Bender C.L."/>
            <person name="White O."/>
            <person name="Fraser C.M."/>
            <person name="Collmer A."/>
        </authorList>
    </citation>
    <scope>NUCLEOTIDE SEQUENCE [LARGE SCALE GENOMIC DNA]</scope>
    <source>
        <strain evidence="2">ATCC BAA-871 / DC3000</strain>
    </source>
</reference>
<dbReference type="eggNOG" id="COG3313">
    <property type="taxonomic scope" value="Bacteria"/>
</dbReference>
<dbReference type="KEGG" id="pst:PSPTO_1814"/>
<evidence type="ECO:0000313" key="2">
    <source>
        <dbReference type="Proteomes" id="UP000002515"/>
    </source>
</evidence>
<dbReference type="HOGENOM" id="CLU_2303584_0_0_6"/>
<dbReference type="PATRIC" id="fig|223283.9.peg.1843"/>
<evidence type="ECO:0008006" key="3">
    <source>
        <dbReference type="Google" id="ProtNLM"/>
    </source>
</evidence>
<evidence type="ECO:0000313" key="1">
    <source>
        <dbReference type="EMBL" id="AAO55334.1"/>
    </source>
</evidence>
<gene>
    <name evidence="1" type="ordered locus">PSPTO_1814</name>
</gene>
<dbReference type="Proteomes" id="UP000002515">
    <property type="component" value="Chromosome"/>
</dbReference>